<dbReference type="Proteomes" id="UP000887013">
    <property type="component" value="Unassembled WGS sequence"/>
</dbReference>
<organism evidence="1 2">
    <name type="scientific">Nephila pilipes</name>
    <name type="common">Giant wood spider</name>
    <name type="synonym">Nephila maculata</name>
    <dbReference type="NCBI Taxonomy" id="299642"/>
    <lineage>
        <taxon>Eukaryota</taxon>
        <taxon>Metazoa</taxon>
        <taxon>Ecdysozoa</taxon>
        <taxon>Arthropoda</taxon>
        <taxon>Chelicerata</taxon>
        <taxon>Arachnida</taxon>
        <taxon>Araneae</taxon>
        <taxon>Araneomorphae</taxon>
        <taxon>Entelegynae</taxon>
        <taxon>Araneoidea</taxon>
        <taxon>Nephilidae</taxon>
        <taxon>Nephila</taxon>
    </lineage>
</organism>
<reference evidence="1" key="1">
    <citation type="submission" date="2020-08" db="EMBL/GenBank/DDBJ databases">
        <title>Multicomponent nature underlies the extraordinary mechanical properties of spider dragline silk.</title>
        <authorList>
            <person name="Kono N."/>
            <person name="Nakamura H."/>
            <person name="Mori M."/>
            <person name="Yoshida Y."/>
            <person name="Ohtoshi R."/>
            <person name="Malay A.D."/>
            <person name="Moran D.A.P."/>
            <person name="Tomita M."/>
            <person name="Numata K."/>
            <person name="Arakawa K."/>
        </authorList>
    </citation>
    <scope>NUCLEOTIDE SEQUENCE</scope>
</reference>
<name>A0A8X6Q4G3_NEPPI</name>
<dbReference type="AlphaFoldDB" id="A0A8X6Q4G3"/>
<sequence>METLASELLQVLYAWAAGRSLGFTTIHHTQHFNGVLNQHKYKLNEFFLLCPVLIPLTIREPQSKVTGLLFNCPPLVWSWFVPNGTSVIGKRVFWYVRPQNDGTNGTGEWFGANHFMPGLLLMDRGYQRYGWEMA</sequence>
<keyword evidence="2" id="KW-1185">Reference proteome</keyword>
<evidence type="ECO:0000313" key="2">
    <source>
        <dbReference type="Proteomes" id="UP000887013"/>
    </source>
</evidence>
<protein>
    <submittedName>
        <fullName evidence="1">Uncharacterized protein</fullName>
    </submittedName>
</protein>
<proteinExistence type="predicted"/>
<dbReference type="EMBL" id="BMAW01124040">
    <property type="protein sequence ID" value="GFU06078.1"/>
    <property type="molecule type" value="Genomic_DNA"/>
</dbReference>
<evidence type="ECO:0000313" key="1">
    <source>
        <dbReference type="EMBL" id="GFU06078.1"/>
    </source>
</evidence>
<gene>
    <name evidence="1" type="ORF">NPIL_663141</name>
</gene>
<comment type="caution">
    <text evidence="1">The sequence shown here is derived from an EMBL/GenBank/DDBJ whole genome shotgun (WGS) entry which is preliminary data.</text>
</comment>
<accession>A0A8X6Q4G3</accession>